<dbReference type="GeneID" id="14011994"/>
<proteinExistence type="predicted"/>
<evidence type="ECO:0000256" key="1">
    <source>
        <dbReference type="SAM" id="MobiDB-lite"/>
    </source>
</evidence>
<evidence type="ECO:0000313" key="2">
    <source>
        <dbReference type="EMBL" id="AFH19739.1"/>
    </source>
</evidence>
<accession>J7FA63</accession>
<evidence type="ECO:0000313" key="3">
    <source>
        <dbReference type="Proteomes" id="UP000003754"/>
    </source>
</evidence>
<sequence length="66" mass="7365">MRLIGSTYGLAAAILVSAMLEPSQKIGMAREYGELRRSKHPNHNGPVIDTTKESKRAKRRRMAKGK</sequence>
<reference evidence="2 3" key="1">
    <citation type="submission" date="2011-12" db="EMBL/GenBank/DDBJ databases">
        <title>The genome sequence of the flagella-specific Agrobacterium bacteriophage 7-7-1.</title>
        <authorList>
            <person name="Schmitt R."/>
            <person name="Van den Bossche A."/>
            <person name="Lavigne R."/>
            <person name="Kropinski A.M."/>
        </authorList>
    </citation>
    <scope>NUCLEOTIDE SEQUENCE [LARGE SCALE GENOMIC DNA]</scope>
</reference>
<feature type="region of interest" description="Disordered" evidence="1">
    <location>
        <begin position="36"/>
        <end position="66"/>
    </location>
</feature>
<dbReference type="Proteomes" id="UP000003754">
    <property type="component" value="Segment"/>
</dbReference>
<protein>
    <submittedName>
        <fullName evidence="2">Uncharacterized protein</fullName>
    </submittedName>
</protein>
<dbReference type="KEGG" id="vg:14011994"/>
<gene>
    <name evidence="2" type="ORF">7-7-1_00041</name>
</gene>
<name>J7FA63_9CAUD</name>
<dbReference type="RefSeq" id="YP_007006497.1">
    <property type="nucleotide sequence ID" value="NC_019519.1"/>
</dbReference>
<dbReference type="EMBL" id="JQ312117">
    <property type="protein sequence ID" value="AFH19739.1"/>
    <property type="molecule type" value="Genomic_DNA"/>
</dbReference>
<organism evidence="2 3">
    <name type="scientific">Agrobacterium phage 7-7-1</name>
    <dbReference type="NCBI Taxonomy" id="1161931"/>
    <lineage>
        <taxon>Viruses</taxon>
        <taxon>Duplodnaviria</taxon>
        <taxon>Heunggongvirae</taxon>
        <taxon>Uroviricota</taxon>
        <taxon>Caudoviricetes</taxon>
        <taxon>Schmittlotzvirus</taxon>
        <taxon>Schmittlotzvirus sv771</taxon>
    </lineage>
</organism>
<keyword evidence="3" id="KW-1185">Reference proteome</keyword>
<feature type="compositionally biased region" description="Basic residues" evidence="1">
    <location>
        <begin position="55"/>
        <end position="66"/>
    </location>
</feature>